<dbReference type="InterPro" id="IPR036259">
    <property type="entry name" value="MFS_trans_sf"/>
</dbReference>
<reference evidence="2" key="1">
    <citation type="submission" date="2021-01" db="EMBL/GenBank/DDBJ databases">
        <authorList>
            <person name="Corre E."/>
            <person name="Pelletier E."/>
            <person name="Niang G."/>
            <person name="Scheremetjew M."/>
            <person name="Finn R."/>
            <person name="Kale V."/>
            <person name="Holt S."/>
            <person name="Cochrane G."/>
            <person name="Meng A."/>
            <person name="Brown T."/>
            <person name="Cohen L."/>
        </authorList>
    </citation>
    <scope>NUCLEOTIDE SEQUENCE</scope>
    <source>
        <strain evidence="2">CCMP1510</strain>
    </source>
</reference>
<evidence type="ECO:0000313" key="2">
    <source>
        <dbReference type="EMBL" id="CAE0365128.1"/>
    </source>
</evidence>
<feature type="transmembrane region" description="Helical" evidence="1">
    <location>
        <begin position="106"/>
        <end position="127"/>
    </location>
</feature>
<keyword evidence="1" id="KW-0472">Membrane</keyword>
<feature type="transmembrane region" description="Helical" evidence="1">
    <location>
        <begin position="148"/>
        <end position="168"/>
    </location>
</feature>
<name>A0A7S3JU47_9STRA</name>
<dbReference type="AlphaFoldDB" id="A0A7S3JU47"/>
<protein>
    <submittedName>
        <fullName evidence="2">Uncharacterized protein</fullName>
    </submittedName>
</protein>
<dbReference type="SUPFAM" id="SSF103473">
    <property type="entry name" value="MFS general substrate transporter"/>
    <property type="match status" value="1"/>
</dbReference>
<feature type="transmembrane region" description="Helical" evidence="1">
    <location>
        <begin position="180"/>
        <end position="206"/>
    </location>
</feature>
<dbReference type="Gene3D" id="1.20.1250.20">
    <property type="entry name" value="MFS general substrate transporter like domains"/>
    <property type="match status" value="1"/>
</dbReference>
<organism evidence="2">
    <name type="scientific">Aureoumbra lagunensis</name>
    <dbReference type="NCBI Taxonomy" id="44058"/>
    <lineage>
        <taxon>Eukaryota</taxon>
        <taxon>Sar</taxon>
        <taxon>Stramenopiles</taxon>
        <taxon>Ochrophyta</taxon>
        <taxon>Pelagophyceae</taxon>
        <taxon>Pelagomonadales</taxon>
        <taxon>Aureoumbra</taxon>
    </lineage>
</organism>
<proteinExistence type="predicted"/>
<feature type="transmembrane region" description="Helical" evidence="1">
    <location>
        <begin position="12"/>
        <end position="32"/>
    </location>
</feature>
<gene>
    <name evidence="2" type="ORF">ALAG00032_LOCUS5870</name>
</gene>
<keyword evidence="1" id="KW-1133">Transmembrane helix</keyword>
<keyword evidence="1" id="KW-0812">Transmembrane</keyword>
<feature type="transmembrane region" description="Helical" evidence="1">
    <location>
        <begin position="78"/>
        <end position="94"/>
    </location>
</feature>
<feature type="transmembrane region" description="Helical" evidence="1">
    <location>
        <begin position="44"/>
        <end position="66"/>
    </location>
</feature>
<dbReference type="EMBL" id="HBIJ01008311">
    <property type="protein sequence ID" value="CAE0365128.1"/>
    <property type="molecule type" value="Transcribed_RNA"/>
</dbReference>
<evidence type="ECO:0000256" key="1">
    <source>
        <dbReference type="SAM" id="Phobius"/>
    </source>
</evidence>
<accession>A0A7S3JU47</accession>
<sequence>MMEEVLLSRADILLITLGFVFYVHYTLFAWYLTSLMVGVGMDPTYAGVNYVILLLGYVAIAPPLSFVAEKNKSLGRRLISASCVLASFGMYFFLRKDFNNKRVQFFWSVFATVGITSSYATSASMLSTCALDAIKFNFVRLSWGTVRAAMNFGGASAGLVVLISASLVQGPLSWNRPASLTPAISCSVAAIATALALFSFILTLALETSLDKKKNILYRATTTTTTTSSSTTTTITI</sequence>